<feature type="non-terminal residue" evidence="3">
    <location>
        <position position="1"/>
    </location>
</feature>
<dbReference type="PANTHER" id="PTHR15885:SF1">
    <property type="entry name" value="COILED-COIL DOMAIN-CONTAINING PROTEIN 174"/>
    <property type="match status" value="1"/>
</dbReference>
<proteinExistence type="predicted"/>
<dbReference type="OrthoDB" id="333551at2759"/>
<keyword evidence="1" id="KW-0175">Coiled coil</keyword>
<dbReference type="AlphaFoldDB" id="A0A8H7ZMW9"/>
<gene>
    <name evidence="3" type="ORF">BJ554DRAFT_4311</name>
</gene>
<keyword evidence="4" id="KW-1185">Reference proteome</keyword>
<reference evidence="3 4" key="1">
    <citation type="journal article" name="Sci. Rep.">
        <title>Genome-scale phylogenetic analyses confirm Olpidium as the closest living zoosporic fungus to the non-flagellated, terrestrial fungi.</title>
        <authorList>
            <person name="Chang Y."/>
            <person name="Rochon D."/>
            <person name="Sekimoto S."/>
            <person name="Wang Y."/>
            <person name="Chovatia M."/>
            <person name="Sandor L."/>
            <person name="Salamov A."/>
            <person name="Grigoriev I.V."/>
            <person name="Stajich J.E."/>
            <person name="Spatafora J.W."/>
        </authorList>
    </citation>
    <scope>NUCLEOTIDE SEQUENCE [LARGE SCALE GENOMIC DNA]</scope>
    <source>
        <strain evidence="3">S191</strain>
    </source>
</reference>
<dbReference type="GO" id="GO:0005634">
    <property type="term" value="C:nucleus"/>
    <property type="evidence" value="ECO:0007669"/>
    <property type="project" value="TreeGrafter"/>
</dbReference>
<feature type="region of interest" description="Disordered" evidence="2">
    <location>
        <begin position="338"/>
        <end position="358"/>
    </location>
</feature>
<dbReference type="Proteomes" id="UP000673691">
    <property type="component" value="Unassembled WGS sequence"/>
</dbReference>
<evidence type="ECO:0000256" key="2">
    <source>
        <dbReference type="SAM" id="MobiDB-lite"/>
    </source>
</evidence>
<organism evidence="3 4">
    <name type="scientific">Olpidium bornovanus</name>
    <dbReference type="NCBI Taxonomy" id="278681"/>
    <lineage>
        <taxon>Eukaryota</taxon>
        <taxon>Fungi</taxon>
        <taxon>Fungi incertae sedis</taxon>
        <taxon>Olpidiomycota</taxon>
        <taxon>Olpidiomycotina</taxon>
        <taxon>Olpidiomycetes</taxon>
        <taxon>Olpidiales</taxon>
        <taxon>Olpidiaceae</taxon>
        <taxon>Olpidium</taxon>
    </lineage>
</organism>
<evidence type="ECO:0000313" key="4">
    <source>
        <dbReference type="Proteomes" id="UP000673691"/>
    </source>
</evidence>
<evidence type="ECO:0000313" key="3">
    <source>
        <dbReference type="EMBL" id="KAG5456057.1"/>
    </source>
</evidence>
<protein>
    <recommendedName>
        <fullName evidence="5">Coiled-coil domain-containing protein 174</fullName>
    </recommendedName>
</protein>
<sequence>GEATAVEAGRKLRAASRKGVVVGRLARLVRPTEMAAPGPGVSSKKRKAPLDLSSVSVRSFCGASGDVLSVGARARARPLKLARIPPAGFFFRQVIDLKVELAKQQAAFNREKAAASFTSVAARKPVKKPSVWQKKNAGVEGRSRFDQSERKPPEALDWEAHRKILEEKAKLYERLKREGDGAYLSEAAFDCGEERRARKKTLIYEDPWVEYTDEFGRVRVARRSQVLKEEPPPTGPDGALLPEMMSEDMRREMERRRGEADAHAEIERGPLHYDASKEVRTKGVGFYKFSTAEEERAVQMEELNAIRQKTEMQRALHRSVKDRRREQADARLAAIRAKTAKAKGEAPTPAETKAAEGKLGVENGVEDKVKDALGTARITADRSVTASEEEVRRHQAIASFLSSF</sequence>
<dbReference type="Pfam" id="PF13300">
    <property type="entry name" value="DUF4078"/>
    <property type="match status" value="1"/>
</dbReference>
<evidence type="ECO:0000256" key="1">
    <source>
        <dbReference type="ARBA" id="ARBA00023054"/>
    </source>
</evidence>
<evidence type="ECO:0008006" key="5">
    <source>
        <dbReference type="Google" id="ProtNLM"/>
    </source>
</evidence>
<dbReference type="InterPro" id="IPR025066">
    <property type="entry name" value="CCDC174-like"/>
</dbReference>
<name>A0A8H7ZMW9_9FUNG</name>
<comment type="caution">
    <text evidence="3">The sequence shown here is derived from an EMBL/GenBank/DDBJ whole genome shotgun (WGS) entry which is preliminary data.</text>
</comment>
<accession>A0A8H7ZMW9</accession>
<dbReference type="EMBL" id="JAEFCI010012359">
    <property type="protein sequence ID" value="KAG5456057.1"/>
    <property type="molecule type" value="Genomic_DNA"/>
</dbReference>
<dbReference type="PANTHER" id="PTHR15885">
    <property type="entry name" value="COILED-COIL DOMAIN-CONTAINING PROTEIN 174"/>
    <property type="match status" value="1"/>
</dbReference>